<dbReference type="AlphaFoldDB" id="A0A0H5QT73"/>
<reference evidence="1" key="1">
    <citation type="submission" date="2015-04" db="EMBL/GenBank/DDBJ databases">
        <title>The genome sequence of the plant pathogenic Rhizarian Plasmodiophora brassicae reveals insights in its biotrophic life cycle and the origin of chitin synthesis.</title>
        <authorList>
            <person name="Schwelm A."/>
            <person name="Fogelqvist J."/>
            <person name="Knaust A."/>
            <person name="Julke S."/>
            <person name="Lilja T."/>
            <person name="Dhandapani V."/>
            <person name="Bonilla-Rosso G."/>
            <person name="Karlsson M."/>
            <person name="Shevchenko A."/>
            <person name="Choi S.R."/>
            <person name="Kim H.G."/>
            <person name="Park J.Y."/>
            <person name="Lim Y.P."/>
            <person name="Ludwig-Muller J."/>
            <person name="Dixelius C."/>
        </authorList>
    </citation>
    <scope>NUCLEOTIDE SEQUENCE</scope>
    <source>
        <tissue evidence="1">Potato root galls</tissue>
    </source>
</reference>
<feature type="non-terminal residue" evidence="1">
    <location>
        <position position="1"/>
    </location>
</feature>
<dbReference type="EMBL" id="HACM01004771">
    <property type="protein sequence ID" value="CRZ05213.1"/>
    <property type="molecule type" value="Transcribed_RNA"/>
</dbReference>
<name>A0A0H5QT73_9EUKA</name>
<proteinExistence type="predicted"/>
<organism evidence="1">
    <name type="scientific">Spongospora subterranea</name>
    <dbReference type="NCBI Taxonomy" id="70186"/>
    <lineage>
        <taxon>Eukaryota</taxon>
        <taxon>Sar</taxon>
        <taxon>Rhizaria</taxon>
        <taxon>Endomyxa</taxon>
        <taxon>Phytomyxea</taxon>
        <taxon>Plasmodiophorida</taxon>
        <taxon>Plasmodiophoridae</taxon>
        <taxon>Spongospora</taxon>
    </lineage>
</organism>
<sequence length="103" mass="11642">REFIVNDFVFESKGEAGIRLFIDDVLLRFREDIRTKGFQFTVGDDVAFATAIEANSLSQSSITLHRIQFSSWLVYRIGSPNEFYLMPAPPWEPHQSGGGEASL</sequence>
<protein>
    <submittedName>
        <fullName evidence="1">Uncharacterized protein</fullName>
    </submittedName>
</protein>
<accession>A0A0H5QT73</accession>
<evidence type="ECO:0000313" key="1">
    <source>
        <dbReference type="EMBL" id="CRZ05213.1"/>
    </source>
</evidence>